<dbReference type="PROSITE" id="PS50943">
    <property type="entry name" value="HTH_CROC1"/>
    <property type="match status" value="1"/>
</dbReference>
<dbReference type="Pfam" id="PF13560">
    <property type="entry name" value="HTH_31"/>
    <property type="match status" value="1"/>
</dbReference>
<name>A0ABQ4B4F3_9ACTN</name>
<dbReference type="SMART" id="SM00530">
    <property type="entry name" value="HTH_XRE"/>
    <property type="match status" value="1"/>
</dbReference>
<comment type="caution">
    <text evidence="2">The sequence shown here is derived from an EMBL/GenBank/DDBJ whole genome shotgun (WGS) entry which is preliminary data.</text>
</comment>
<evidence type="ECO:0000313" key="2">
    <source>
        <dbReference type="EMBL" id="GIE65543.1"/>
    </source>
</evidence>
<protein>
    <submittedName>
        <fullName evidence="2">Transcriptional regulator</fullName>
    </submittedName>
</protein>
<organism evidence="2 3">
    <name type="scientific">Actinoplanes palleronii</name>
    <dbReference type="NCBI Taxonomy" id="113570"/>
    <lineage>
        <taxon>Bacteria</taxon>
        <taxon>Bacillati</taxon>
        <taxon>Actinomycetota</taxon>
        <taxon>Actinomycetes</taxon>
        <taxon>Micromonosporales</taxon>
        <taxon>Micromonosporaceae</taxon>
        <taxon>Actinoplanes</taxon>
    </lineage>
</organism>
<dbReference type="Gene3D" id="1.10.260.40">
    <property type="entry name" value="lambda repressor-like DNA-binding domains"/>
    <property type="match status" value="1"/>
</dbReference>
<reference evidence="2 3" key="1">
    <citation type="submission" date="2021-01" db="EMBL/GenBank/DDBJ databases">
        <title>Whole genome shotgun sequence of Actinoplanes palleronii NBRC 14916.</title>
        <authorList>
            <person name="Komaki H."/>
            <person name="Tamura T."/>
        </authorList>
    </citation>
    <scope>NUCLEOTIDE SEQUENCE [LARGE SCALE GENOMIC DNA]</scope>
    <source>
        <strain evidence="2 3">NBRC 14916</strain>
    </source>
</reference>
<dbReference type="Pfam" id="PF19054">
    <property type="entry name" value="DUF5753"/>
    <property type="match status" value="1"/>
</dbReference>
<evidence type="ECO:0000313" key="3">
    <source>
        <dbReference type="Proteomes" id="UP000624709"/>
    </source>
</evidence>
<feature type="domain" description="HTH cro/C1-type" evidence="1">
    <location>
        <begin position="34"/>
        <end position="88"/>
    </location>
</feature>
<dbReference type="RefSeq" id="WP_275412442.1">
    <property type="nucleotide sequence ID" value="NZ_BAAATY010000002.1"/>
</dbReference>
<evidence type="ECO:0000259" key="1">
    <source>
        <dbReference type="PROSITE" id="PS50943"/>
    </source>
</evidence>
<dbReference type="InterPro" id="IPR010982">
    <property type="entry name" value="Lambda_DNA-bd_dom_sf"/>
</dbReference>
<keyword evidence="3" id="KW-1185">Reference proteome</keyword>
<accession>A0ABQ4B4F3</accession>
<dbReference type="CDD" id="cd00093">
    <property type="entry name" value="HTH_XRE"/>
    <property type="match status" value="1"/>
</dbReference>
<dbReference type="EMBL" id="BOMS01000022">
    <property type="protein sequence ID" value="GIE65543.1"/>
    <property type="molecule type" value="Genomic_DNA"/>
</dbReference>
<dbReference type="SUPFAM" id="SSF47413">
    <property type="entry name" value="lambda repressor-like DNA-binding domains"/>
    <property type="match status" value="1"/>
</dbReference>
<dbReference type="InterPro" id="IPR001387">
    <property type="entry name" value="Cro/C1-type_HTH"/>
</dbReference>
<dbReference type="Proteomes" id="UP000624709">
    <property type="component" value="Unassembled WGS sequence"/>
</dbReference>
<dbReference type="InterPro" id="IPR043917">
    <property type="entry name" value="DUF5753"/>
</dbReference>
<sequence>MIHGSWFWRCKHGGTVIPVHPAPLASRRQLGAALRQHRIDANLSLKDVADQLLCSPSKVSRIESAQRNISARDVRDLIGVYRITDPDIRARLNRLAAESRETAWWAPYNLPPAYERFIGLEGAATAKYEYQLGVVPGLLQTLEYSASIVSAWTDDPDAVREAAEVRQKRQEFIGQDTDLDFVVDESVFHRFMGDATTMRGQIRKLIELSESSRITFQVIPFSAGAHQGLVSGFEILRFADSAAADSAAEMSDVVFLEGVVNSSYLDSTDEVDGYLKAFRGLQSRALDRQDTLSFLKARLQHR</sequence>
<gene>
    <name evidence="2" type="ORF">Apa02nite_016510</name>
</gene>
<proteinExistence type="predicted"/>